<dbReference type="RefSeq" id="WP_048598586.1">
    <property type="nucleotide sequence ID" value="NZ_CBFHGK010000002.1"/>
</dbReference>
<accession>A0A0U1NKH8</accession>
<evidence type="ECO:0000256" key="1">
    <source>
        <dbReference type="SAM" id="Coils"/>
    </source>
</evidence>
<evidence type="ECO:0000256" key="2">
    <source>
        <dbReference type="SAM" id="MobiDB-lite"/>
    </source>
</evidence>
<organism evidence="3 4">
    <name type="scientific">Nereida ignava</name>
    <dbReference type="NCBI Taxonomy" id="282199"/>
    <lineage>
        <taxon>Bacteria</taxon>
        <taxon>Pseudomonadati</taxon>
        <taxon>Pseudomonadota</taxon>
        <taxon>Alphaproteobacteria</taxon>
        <taxon>Rhodobacterales</taxon>
        <taxon>Roseobacteraceae</taxon>
        <taxon>Nereida</taxon>
    </lineage>
</organism>
<feature type="compositionally biased region" description="Basic and acidic residues" evidence="2">
    <location>
        <begin position="47"/>
        <end position="60"/>
    </location>
</feature>
<name>A0A0U1NKH8_9RHOB</name>
<keyword evidence="4" id="KW-1185">Reference proteome</keyword>
<feature type="region of interest" description="Disordered" evidence="2">
    <location>
        <begin position="1"/>
        <end position="68"/>
    </location>
</feature>
<dbReference type="OrthoDB" id="7659420at2"/>
<sequence length="383" mass="39689">MAEKTSEEEPITEKVDPVLDETVADAAADDTHETDSTSDEAGSDEAVVERDETPKEEPSDTKTSPKGGILPMLGAGVVVALLGFVAGRADIIPNDALPDFLQRDSTLAETVADQKVALDNLEQRLTEFATADDIAALQSQLTEAAEDGAAARAALADQIANLPVVTDSTANVDIAAVQDLINAQNLKIAALTEQLQAQTEQTQTSVAQLEAAAVEEALFAQARAALSRVQAAIETGAPFGSALADFSEASTATVPEVLQAVSSTGVPALASLQDEFPPLARQALAAARSETPVPETTVGKLSAFLARQTEARSVTPREGSDADAVLSRVEAAVRKGALNDALAELDTLPDTSKSVLSPWAEAVKRRLDASTAAAQLAASLKSN</sequence>
<reference evidence="3 4" key="1">
    <citation type="submission" date="2015-04" db="EMBL/GenBank/DDBJ databases">
        <authorList>
            <person name="Syromyatnikov M.Y."/>
            <person name="Popov V.N."/>
        </authorList>
    </citation>
    <scope>NUCLEOTIDE SEQUENCE [LARGE SCALE GENOMIC DNA]</scope>
    <source>
        <strain evidence="3 4">CECT 5292</strain>
    </source>
</reference>
<dbReference type="EMBL" id="CVQV01000005">
    <property type="protein sequence ID" value="CRK75188.1"/>
    <property type="molecule type" value="Genomic_DNA"/>
</dbReference>
<feature type="coiled-coil region" evidence="1">
    <location>
        <begin position="174"/>
        <end position="212"/>
    </location>
</feature>
<dbReference type="STRING" id="282199.GCA_001049735_01230"/>
<proteinExistence type="predicted"/>
<protein>
    <recommendedName>
        <fullName evidence="5">Mitochondrial inner membrane protein</fullName>
    </recommendedName>
</protein>
<keyword evidence="1" id="KW-0175">Coiled coil</keyword>
<gene>
    <name evidence="3" type="ORF">NIG5292_01231</name>
</gene>
<evidence type="ECO:0000313" key="4">
    <source>
        <dbReference type="Proteomes" id="UP000048949"/>
    </source>
</evidence>
<dbReference type="Proteomes" id="UP000048949">
    <property type="component" value="Unassembled WGS sequence"/>
</dbReference>
<evidence type="ECO:0000313" key="3">
    <source>
        <dbReference type="EMBL" id="CRK75188.1"/>
    </source>
</evidence>
<evidence type="ECO:0008006" key="5">
    <source>
        <dbReference type="Google" id="ProtNLM"/>
    </source>
</evidence>
<feature type="compositionally biased region" description="Basic and acidic residues" evidence="2">
    <location>
        <begin position="1"/>
        <end position="17"/>
    </location>
</feature>
<dbReference type="AlphaFoldDB" id="A0A0U1NKH8"/>